<sequence length="169" mass="19540">MTSLRIMFFLLFFLSAASHAEEHRTWCTRSERELFSCTFSNHKVASLCATADWSRSSGGLQYRFGKPESRQPEMIYPKVIDPFTSFRALSSDTLGRKGNTRSVWLSFKVGKYRYVIQDDEHDGTHRQVIKVAPDDKPEQTLICNKNTSLLSQQSEKILYLLDEDAFDER</sequence>
<gene>
    <name evidence="2" type="ORF">GCM10010946_22810</name>
</gene>
<reference evidence="3" key="1">
    <citation type="journal article" date="2019" name="Int. J. Syst. Evol. Microbiol.">
        <title>The Global Catalogue of Microorganisms (GCM) 10K type strain sequencing project: providing services to taxonomists for standard genome sequencing and annotation.</title>
        <authorList>
            <consortium name="The Broad Institute Genomics Platform"/>
            <consortium name="The Broad Institute Genome Sequencing Center for Infectious Disease"/>
            <person name="Wu L."/>
            <person name="Ma J."/>
        </authorList>
    </citation>
    <scope>NUCLEOTIDE SEQUENCE [LARGE SCALE GENOMIC DNA]</scope>
    <source>
        <strain evidence="3">KCTC 23917</strain>
    </source>
</reference>
<evidence type="ECO:0000256" key="1">
    <source>
        <dbReference type="SAM" id="SignalP"/>
    </source>
</evidence>
<feature type="signal peptide" evidence="1">
    <location>
        <begin position="1"/>
        <end position="20"/>
    </location>
</feature>
<evidence type="ECO:0000313" key="3">
    <source>
        <dbReference type="Proteomes" id="UP000653343"/>
    </source>
</evidence>
<comment type="caution">
    <text evidence="2">The sequence shown here is derived from an EMBL/GenBank/DDBJ whole genome shotgun (WGS) entry which is preliminary data.</text>
</comment>
<keyword evidence="3" id="KW-1185">Reference proteome</keyword>
<evidence type="ECO:0000313" key="2">
    <source>
        <dbReference type="EMBL" id="GGX43734.1"/>
    </source>
</evidence>
<dbReference type="RefSeq" id="WP_189357317.1">
    <property type="nucleotide sequence ID" value="NZ_BMYU01000005.1"/>
</dbReference>
<feature type="chain" id="PRO_5046811888" evidence="1">
    <location>
        <begin position="21"/>
        <end position="169"/>
    </location>
</feature>
<dbReference type="EMBL" id="BMYU01000005">
    <property type="protein sequence ID" value="GGX43734.1"/>
    <property type="molecule type" value="Genomic_DNA"/>
</dbReference>
<accession>A0ABQ2XZR8</accession>
<organism evidence="2 3">
    <name type="scientific">Undibacterium squillarum</name>
    <dbReference type="NCBI Taxonomy" id="1131567"/>
    <lineage>
        <taxon>Bacteria</taxon>
        <taxon>Pseudomonadati</taxon>
        <taxon>Pseudomonadota</taxon>
        <taxon>Betaproteobacteria</taxon>
        <taxon>Burkholderiales</taxon>
        <taxon>Oxalobacteraceae</taxon>
        <taxon>Undibacterium</taxon>
    </lineage>
</organism>
<dbReference type="Proteomes" id="UP000653343">
    <property type="component" value="Unassembled WGS sequence"/>
</dbReference>
<protein>
    <submittedName>
        <fullName evidence="2">Uncharacterized protein</fullName>
    </submittedName>
</protein>
<keyword evidence="1" id="KW-0732">Signal</keyword>
<proteinExistence type="predicted"/>
<name>A0ABQ2XZR8_9BURK</name>